<dbReference type="InterPro" id="IPR036249">
    <property type="entry name" value="Thioredoxin-like_sf"/>
</dbReference>
<evidence type="ECO:0008006" key="4">
    <source>
        <dbReference type="Google" id="ProtNLM"/>
    </source>
</evidence>
<reference evidence="2 3" key="1">
    <citation type="submission" date="2019-03" db="EMBL/GenBank/DDBJ databases">
        <title>Genomic Encyclopedia of Archaeal and Bacterial Type Strains, Phase II (KMG-II): from individual species to whole genera.</title>
        <authorList>
            <person name="Goeker M."/>
        </authorList>
    </citation>
    <scope>NUCLEOTIDE SEQUENCE [LARGE SCALE GENOMIC DNA]</scope>
    <source>
        <strain evidence="2 3">DSM 15388</strain>
    </source>
</reference>
<protein>
    <recommendedName>
        <fullName evidence="4">DUF1223 domain-containing protein</fullName>
    </recommendedName>
</protein>
<gene>
    <name evidence="2" type="ORF">BCF53_1051</name>
</gene>
<dbReference type="Proteomes" id="UP000295793">
    <property type="component" value="Unassembled WGS sequence"/>
</dbReference>
<feature type="signal peptide" evidence="1">
    <location>
        <begin position="1"/>
        <end position="19"/>
    </location>
</feature>
<keyword evidence="3" id="KW-1185">Reference proteome</keyword>
<dbReference type="RefSeq" id="WP_132700954.1">
    <property type="nucleotide sequence ID" value="NZ_SLZR01000005.1"/>
</dbReference>
<organism evidence="2 3">
    <name type="scientific">Reinekea marinisedimentorum</name>
    <dbReference type="NCBI Taxonomy" id="230495"/>
    <lineage>
        <taxon>Bacteria</taxon>
        <taxon>Pseudomonadati</taxon>
        <taxon>Pseudomonadota</taxon>
        <taxon>Gammaproteobacteria</taxon>
        <taxon>Oceanospirillales</taxon>
        <taxon>Saccharospirillaceae</taxon>
        <taxon>Reinekea</taxon>
    </lineage>
</organism>
<dbReference type="SUPFAM" id="SSF52833">
    <property type="entry name" value="Thioredoxin-like"/>
    <property type="match status" value="1"/>
</dbReference>
<feature type="chain" id="PRO_5020213865" description="DUF1223 domain-containing protein" evidence="1">
    <location>
        <begin position="20"/>
        <end position="242"/>
    </location>
</feature>
<dbReference type="EMBL" id="SLZR01000005">
    <property type="protein sequence ID" value="TCS41577.1"/>
    <property type="molecule type" value="Genomic_DNA"/>
</dbReference>
<keyword evidence="1" id="KW-0732">Signal</keyword>
<dbReference type="Pfam" id="PF06764">
    <property type="entry name" value="DUF1223"/>
    <property type="match status" value="1"/>
</dbReference>
<dbReference type="PANTHER" id="PTHR36057">
    <property type="match status" value="1"/>
</dbReference>
<dbReference type="InterPro" id="IPR010634">
    <property type="entry name" value="DUF1223"/>
</dbReference>
<comment type="caution">
    <text evidence="2">The sequence shown here is derived from an EMBL/GenBank/DDBJ whole genome shotgun (WGS) entry which is preliminary data.</text>
</comment>
<evidence type="ECO:0000256" key="1">
    <source>
        <dbReference type="SAM" id="SignalP"/>
    </source>
</evidence>
<sequence>MKKLTTILATLLTSTLIHAQEFQSEATASVVIEMFTSEGCSSCVPADKWMGTLTEHPALFSSIVPMAFHVDYWDYIGWIDPLAKREYSQRQRAYQTTGAIHSVYTPGFVANGKEWRDWFFDRSAIPEQPQATPGVLRGTLADETLTVTFDTTEPLQLNMAYLGMGLSNDITAGENRNLTLHHDFVVLKHWRSRQSDLTDNTRTWVASLPEIPQASQQRTALVIWLAERGSDAPIQATGTYID</sequence>
<evidence type="ECO:0000313" key="2">
    <source>
        <dbReference type="EMBL" id="TCS41577.1"/>
    </source>
</evidence>
<name>A0A4R3IAW7_9GAMM</name>
<proteinExistence type="predicted"/>
<dbReference type="PANTHER" id="PTHR36057:SF1">
    <property type="entry name" value="LIPOPROTEIN LIPID ATTACHMENT SITE-LIKE PROTEIN, PUTATIVE (DUF1223)-RELATED"/>
    <property type="match status" value="1"/>
</dbReference>
<dbReference type="OrthoDB" id="9808254at2"/>
<evidence type="ECO:0000313" key="3">
    <source>
        <dbReference type="Proteomes" id="UP000295793"/>
    </source>
</evidence>
<dbReference type="AlphaFoldDB" id="A0A4R3IAW7"/>
<accession>A0A4R3IAW7</accession>